<dbReference type="GO" id="GO:0016491">
    <property type="term" value="F:oxidoreductase activity"/>
    <property type="evidence" value="ECO:0007669"/>
    <property type="project" value="UniProtKB-KW"/>
</dbReference>
<accession>A0A0D7ABT3</accession>
<comment type="similarity">
    <text evidence="1">Belongs to the NADH:flavin oxidoreductase/NADH oxidase family.</text>
</comment>
<dbReference type="AlphaFoldDB" id="A0A0D7ABT3"/>
<evidence type="ECO:0000256" key="4">
    <source>
        <dbReference type="ARBA" id="ARBA00023002"/>
    </source>
</evidence>
<dbReference type="OrthoDB" id="1663137at2759"/>
<dbReference type="SUPFAM" id="SSF51395">
    <property type="entry name" value="FMN-linked oxidoreductases"/>
    <property type="match status" value="1"/>
</dbReference>
<keyword evidence="5" id="KW-0812">Transmembrane</keyword>
<dbReference type="InterPro" id="IPR051799">
    <property type="entry name" value="NADH_flavin_oxidoreductase"/>
</dbReference>
<keyword evidence="5" id="KW-0472">Membrane</keyword>
<dbReference type="EMBL" id="KN881914">
    <property type="protein sequence ID" value="KIY47859.1"/>
    <property type="molecule type" value="Genomic_DNA"/>
</dbReference>
<dbReference type="InterPro" id="IPR001155">
    <property type="entry name" value="OxRdtase_FMN_N"/>
</dbReference>
<dbReference type="Pfam" id="PF00724">
    <property type="entry name" value="Oxidored_FMN"/>
    <property type="match status" value="1"/>
</dbReference>
<protein>
    <submittedName>
        <fullName evidence="7">FMN-linked oxidoreductase</fullName>
    </submittedName>
</protein>
<evidence type="ECO:0000256" key="5">
    <source>
        <dbReference type="SAM" id="Phobius"/>
    </source>
</evidence>
<feature type="transmembrane region" description="Helical" evidence="5">
    <location>
        <begin position="472"/>
        <end position="488"/>
    </location>
</feature>
<dbReference type="GO" id="GO:0010181">
    <property type="term" value="F:FMN binding"/>
    <property type="evidence" value="ECO:0007669"/>
    <property type="project" value="InterPro"/>
</dbReference>
<keyword evidence="3" id="KW-0288">FMN</keyword>
<evidence type="ECO:0000256" key="3">
    <source>
        <dbReference type="ARBA" id="ARBA00022643"/>
    </source>
</evidence>
<gene>
    <name evidence="7" type="ORF">FISHEDRAFT_44487</name>
</gene>
<dbReference type="Gene3D" id="3.20.20.70">
    <property type="entry name" value="Aldolase class I"/>
    <property type="match status" value="1"/>
</dbReference>
<keyword evidence="8" id="KW-1185">Reference proteome</keyword>
<dbReference type="InterPro" id="IPR013785">
    <property type="entry name" value="Aldolase_TIM"/>
</dbReference>
<dbReference type="PANTHER" id="PTHR43656:SF2">
    <property type="entry name" value="BINDING OXIDOREDUCTASE, PUTATIVE (AFU_ORTHOLOGUE AFUA_2G08260)-RELATED"/>
    <property type="match status" value="1"/>
</dbReference>
<evidence type="ECO:0000313" key="8">
    <source>
        <dbReference type="Proteomes" id="UP000054144"/>
    </source>
</evidence>
<keyword evidence="5" id="KW-1133">Transmembrane helix</keyword>
<keyword evidence="4" id="KW-0560">Oxidoreductase</keyword>
<feature type="domain" description="NADH:flavin oxidoreductase/NADH oxidase N-terminal" evidence="6">
    <location>
        <begin position="18"/>
        <end position="248"/>
    </location>
</feature>
<keyword evidence="2" id="KW-0285">Flavoprotein</keyword>
<proteinExistence type="inferred from homology"/>
<name>A0A0D7ABT3_9AGAR</name>
<evidence type="ECO:0000256" key="1">
    <source>
        <dbReference type="ARBA" id="ARBA00005979"/>
    </source>
</evidence>
<reference evidence="7 8" key="1">
    <citation type="journal article" date="2015" name="Fungal Genet. Biol.">
        <title>Evolution of novel wood decay mechanisms in Agaricales revealed by the genome sequences of Fistulina hepatica and Cylindrobasidium torrendii.</title>
        <authorList>
            <person name="Floudas D."/>
            <person name="Held B.W."/>
            <person name="Riley R."/>
            <person name="Nagy L.G."/>
            <person name="Koehler G."/>
            <person name="Ransdell A.S."/>
            <person name="Younus H."/>
            <person name="Chow J."/>
            <person name="Chiniquy J."/>
            <person name="Lipzen A."/>
            <person name="Tritt A."/>
            <person name="Sun H."/>
            <person name="Haridas S."/>
            <person name="LaButti K."/>
            <person name="Ohm R.A."/>
            <person name="Kues U."/>
            <person name="Blanchette R.A."/>
            <person name="Grigoriev I.V."/>
            <person name="Minto R.E."/>
            <person name="Hibbett D.S."/>
        </authorList>
    </citation>
    <scope>NUCLEOTIDE SEQUENCE [LARGE SCALE GENOMIC DNA]</scope>
    <source>
        <strain evidence="7 8">ATCC 64428</strain>
    </source>
</reference>
<organism evidence="7 8">
    <name type="scientific">Fistulina hepatica ATCC 64428</name>
    <dbReference type="NCBI Taxonomy" id="1128425"/>
    <lineage>
        <taxon>Eukaryota</taxon>
        <taxon>Fungi</taxon>
        <taxon>Dikarya</taxon>
        <taxon>Basidiomycota</taxon>
        <taxon>Agaricomycotina</taxon>
        <taxon>Agaricomycetes</taxon>
        <taxon>Agaricomycetidae</taxon>
        <taxon>Agaricales</taxon>
        <taxon>Fistulinaceae</taxon>
        <taxon>Fistulina</taxon>
    </lineage>
</organism>
<dbReference type="PANTHER" id="PTHR43656">
    <property type="entry name" value="BINDING OXIDOREDUCTASE, PUTATIVE (AFU_ORTHOLOGUE AFUA_2G08260)-RELATED"/>
    <property type="match status" value="1"/>
</dbReference>
<sequence length="489" mass="54541">MEEDKSALVFRPLVFPVSGVRIENALVKPALYEHLAALWGGLPNDHHDRVYSQWSAGGWGMILTGNVQVSPDHLSLGRDVIVPAHRDAVSMDRFRQWSSVMRKNNALAIVQLSHGGRQATNITSGRLPFARPLAPSPCRVGENMHGLVYWFHLLLFQRPRAMTHRDIDVVVSRFVEGAVLAHETGFNGLQLHCAHGYLLSEFLSSKTNKRDDEYSCTSPESALLIVKRIIDDIRAKLPRSFIVGVKLGAGVYGGLVDDGELAAFQQRIRLILFADLAPVEERSLAYIKIISSWRTVDFIEISGGDYESPDFMAHTVGGRGGASFQRVSRAASRMLKATMPEDVRPLFILTGGIKTPAMIHDILQSGDADLCGIGRLSILHPDLPLLLQKQNLAALPDNSVPDFKAAQWWKQLLPRIKLVGASMEVAWYTVQMRAFGQLPVKNIGPVEAVFWVSAWSCADDFDKLWEWGRSRFLWLWAAGIVCCLYYVYL</sequence>
<evidence type="ECO:0000259" key="6">
    <source>
        <dbReference type="Pfam" id="PF00724"/>
    </source>
</evidence>
<evidence type="ECO:0000256" key="2">
    <source>
        <dbReference type="ARBA" id="ARBA00022630"/>
    </source>
</evidence>
<dbReference type="Proteomes" id="UP000054144">
    <property type="component" value="Unassembled WGS sequence"/>
</dbReference>
<evidence type="ECO:0000313" key="7">
    <source>
        <dbReference type="EMBL" id="KIY47859.1"/>
    </source>
</evidence>